<comment type="cofactor">
    <cofactor evidence="2 5 6">
        <name>pyridoxal 5'-phosphate</name>
        <dbReference type="ChEBI" id="CHEBI:597326"/>
    </cofactor>
</comment>
<feature type="binding site" evidence="5 7">
    <location>
        <position position="141"/>
    </location>
    <ligand>
        <name>substrate</name>
    </ligand>
</feature>
<dbReference type="FunFam" id="3.20.20.10:FF:000002">
    <property type="entry name" value="Alanine racemase"/>
    <property type="match status" value="1"/>
</dbReference>
<reference evidence="8" key="1">
    <citation type="submission" date="2023-04" db="EMBL/GenBank/DDBJ databases">
        <title>Novel strain of Lactilactobacillus sakei and use thereof.</title>
        <authorList>
            <person name="Kim S.Y."/>
        </authorList>
    </citation>
    <scope>NUCLEOTIDE SEQUENCE</scope>
    <source>
        <strain evidence="8">HUP1</strain>
    </source>
</reference>
<feature type="modified residue" description="N6-(pyridoxal phosphate)lysine" evidence="5 6">
    <location>
        <position position="41"/>
    </location>
</feature>
<dbReference type="InterPro" id="IPR011079">
    <property type="entry name" value="Ala_racemase_C"/>
</dbReference>
<evidence type="ECO:0000256" key="2">
    <source>
        <dbReference type="ARBA" id="ARBA00001933"/>
    </source>
</evidence>
<dbReference type="SMART" id="SM01005">
    <property type="entry name" value="Ala_racemase_C"/>
    <property type="match status" value="1"/>
</dbReference>
<evidence type="ECO:0000256" key="5">
    <source>
        <dbReference type="HAMAP-Rule" id="MF_01201"/>
    </source>
</evidence>
<dbReference type="SUPFAM" id="SSF51419">
    <property type="entry name" value="PLP-binding barrel"/>
    <property type="match status" value="1"/>
</dbReference>
<dbReference type="GO" id="GO:0009252">
    <property type="term" value="P:peptidoglycan biosynthetic process"/>
    <property type="evidence" value="ECO:0007669"/>
    <property type="project" value="TreeGrafter"/>
</dbReference>
<evidence type="ECO:0000313" key="9">
    <source>
        <dbReference type="Proteomes" id="UP001179858"/>
    </source>
</evidence>
<dbReference type="Pfam" id="PF00842">
    <property type="entry name" value="Ala_racemase_C"/>
    <property type="match status" value="1"/>
</dbReference>
<dbReference type="Gene3D" id="3.20.20.10">
    <property type="entry name" value="Alanine racemase"/>
    <property type="match status" value="1"/>
</dbReference>
<keyword evidence="3 5" id="KW-0663">Pyridoxal phosphate</keyword>
<dbReference type="EMBL" id="CP122959">
    <property type="protein sequence ID" value="WGI18915.1"/>
    <property type="molecule type" value="Genomic_DNA"/>
</dbReference>
<dbReference type="Pfam" id="PF01168">
    <property type="entry name" value="Ala_racemase_N"/>
    <property type="match status" value="1"/>
</dbReference>
<dbReference type="RefSeq" id="WP_016265620.1">
    <property type="nucleotide sequence ID" value="NZ_CBCRUE010000005.1"/>
</dbReference>
<dbReference type="PANTHER" id="PTHR30511">
    <property type="entry name" value="ALANINE RACEMASE"/>
    <property type="match status" value="1"/>
</dbReference>
<dbReference type="PANTHER" id="PTHR30511:SF0">
    <property type="entry name" value="ALANINE RACEMASE, CATABOLIC-RELATED"/>
    <property type="match status" value="1"/>
</dbReference>
<organism evidence="8 9">
    <name type="scientific">Latilactobacillus sakei</name>
    <name type="common">Lactobacillus sakei</name>
    <dbReference type="NCBI Taxonomy" id="1599"/>
    <lineage>
        <taxon>Bacteria</taxon>
        <taxon>Bacillati</taxon>
        <taxon>Bacillota</taxon>
        <taxon>Bacilli</taxon>
        <taxon>Lactobacillales</taxon>
        <taxon>Lactobacillaceae</taxon>
        <taxon>Latilactobacillus</taxon>
    </lineage>
</organism>
<dbReference type="AlphaFoldDB" id="A0A2H1NVV0"/>
<dbReference type="InterPro" id="IPR009006">
    <property type="entry name" value="Ala_racemase/Decarboxylase_C"/>
</dbReference>
<dbReference type="InterPro" id="IPR029066">
    <property type="entry name" value="PLP-binding_barrel"/>
</dbReference>
<comment type="pathway">
    <text evidence="5">Amino-acid biosynthesis; D-alanine biosynthesis; D-alanine from L-alanine: step 1/1.</text>
</comment>
<dbReference type="InterPro" id="IPR001608">
    <property type="entry name" value="Ala_racemase_N"/>
</dbReference>
<proteinExistence type="inferred from homology"/>
<evidence type="ECO:0000256" key="6">
    <source>
        <dbReference type="PIRSR" id="PIRSR600821-50"/>
    </source>
</evidence>
<dbReference type="SUPFAM" id="SSF50621">
    <property type="entry name" value="Alanine racemase C-terminal domain-like"/>
    <property type="match status" value="1"/>
</dbReference>
<dbReference type="GO" id="GO:0005829">
    <property type="term" value="C:cytosol"/>
    <property type="evidence" value="ECO:0007669"/>
    <property type="project" value="TreeGrafter"/>
</dbReference>
<evidence type="ECO:0000256" key="3">
    <source>
        <dbReference type="ARBA" id="ARBA00022898"/>
    </source>
</evidence>
<comment type="similarity">
    <text evidence="5">Belongs to the alanine racemase family.</text>
</comment>
<evidence type="ECO:0000256" key="1">
    <source>
        <dbReference type="ARBA" id="ARBA00000316"/>
    </source>
</evidence>
<dbReference type="CDD" id="cd00430">
    <property type="entry name" value="PLPDE_III_AR"/>
    <property type="match status" value="1"/>
</dbReference>
<dbReference type="NCBIfam" id="TIGR00492">
    <property type="entry name" value="alr"/>
    <property type="match status" value="1"/>
</dbReference>
<feature type="active site" description="Proton acceptor; specific for L-alanine" evidence="5">
    <location>
        <position position="271"/>
    </location>
</feature>
<dbReference type="Gene3D" id="2.40.37.10">
    <property type="entry name" value="Lyase, Ornithine Decarboxylase, Chain A, domain 1"/>
    <property type="match status" value="1"/>
</dbReference>
<dbReference type="FunFam" id="2.40.37.10:FF:000006">
    <property type="entry name" value="Alanine racemase"/>
    <property type="match status" value="1"/>
</dbReference>
<keyword evidence="4 5" id="KW-0413">Isomerase</keyword>
<evidence type="ECO:0000256" key="4">
    <source>
        <dbReference type="ARBA" id="ARBA00023235"/>
    </source>
</evidence>
<dbReference type="Proteomes" id="UP001179858">
    <property type="component" value="Chromosome"/>
</dbReference>
<comment type="catalytic activity">
    <reaction evidence="1 5">
        <text>L-alanine = D-alanine</text>
        <dbReference type="Rhea" id="RHEA:20249"/>
        <dbReference type="ChEBI" id="CHEBI:57416"/>
        <dbReference type="ChEBI" id="CHEBI:57972"/>
        <dbReference type="EC" id="5.1.1.1"/>
    </reaction>
</comment>
<dbReference type="HAMAP" id="MF_01201">
    <property type="entry name" value="Ala_racemase"/>
    <property type="match status" value="1"/>
</dbReference>
<dbReference type="GeneID" id="57132536"/>
<feature type="binding site" evidence="5 7">
    <location>
        <position position="318"/>
    </location>
    <ligand>
        <name>substrate</name>
    </ligand>
</feature>
<accession>A0A2H1NVV0</accession>
<dbReference type="PRINTS" id="PR00992">
    <property type="entry name" value="ALARACEMASE"/>
</dbReference>
<dbReference type="GO" id="GO:0008784">
    <property type="term" value="F:alanine racemase activity"/>
    <property type="evidence" value="ECO:0007669"/>
    <property type="project" value="UniProtKB-UniRule"/>
</dbReference>
<feature type="active site" description="Proton acceptor; specific for D-alanine" evidence="5">
    <location>
        <position position="41"/>
    </location>
</feature>
<protein>
    <recommendedName>
        <fullName evidence="5">Alanine racemase</fullName>
        <ecNumber evidence="5">5.1.1.1</ecNumber>
    </recommendedName>
</protein>
<dbReference type="GO" id="GO:0030632">
    <property type="term" value="P:D-alanine biosynthetic process"/>
    <property type="evidence" value="ECO:0007669"/>
    <property type="project" value="UniProtKB-UniRule"/>
</dbReference>
<dbReference type="GO" id="GO:0030170">
    <property type="term" value="F:pyridoxal phosphate binding"/>
    <property type="evidence" value="ECO:0007669"/>
    <property type="project" value="UniProtKB-UniRule"/>
</dbReference>
<comment type="function">
    <text evidence="5">Catalyzes the interconversion of L-alanine and D-alanine. May also act on other amino acids.</text>
</comment>
<sequence>MTVGYLRPTRILVDQNAIYENIQNELKHLEGTDTVIFPVLKANAYGHGLIPVAEAAQAAGAAGFCVALLDEALALRRANFTEPILVLGITQPSEIELAAANQISLTVGSLEWLQEAAAIAQQVPYLHPVPIHLSIDSGMGRIGMRDEAELLAAYTFIKAHSDYFDFEGVFTHFATADDPDDTYFKEQSARFNQLMTALPERPRFVHVSNSATSLWHAACNGNIIRMGISLYGLNPSGNAIPDLPYPLKPALGIESELVFVKQVAAGTKIGYGATYEASEGEWIGTIPMGYADGWLRRMQGSTVLVDGQRCEIVGRICMDQMMIRLPKRYPVGTKVVFVGKSGDDEITLQEVADYADTIHYEIICDLSDRIPRVYTGLNEH</sequence>
<name>A0A2H1NVV0_LATSK</name>
<evidence type="ECO:0000313" key="8">
    <source>
        <dbReference type="EMBL" id="WGI18915.1"/>
    </source>
</evidence>
<dbReference type="EC" id="5.1.1.1" evidence="5"/>
<evidence type="ECO:0000256" key="7">
    <source>
        <dbReference type="PIRSR" id="PIRSR600821-52"/>
    </source>
</evidence>
<dbReference type="InterPro" id="IPR000821">
    <property type="entry name" value="Ala_racemase"/>
</dbReference>
<gene>
    <name evidence="8" type="primary">alr</name>
    <name evidence="8" type="ORF">QBD03_09245</name>
</gene>